<dbReference type="AlphaFoldDB" id="A0A6A6P8Q1"/>
<keyword evidence="3" id="KW-1185">Reference proteome</keyword>
<reference evidence="2" key="1">
    <citation type="journal article" date="2020" name="Stud. Mycol.">
        <title>101 Dothideomycetes genomes: a test case for predicting lifestyles and emergence of pathogens.</title>
        <authorList>
            <person name="Haridas S."/>
            <person name="Albert R."/>
            <person name="Binder M."/>
            <person name="Bloem J."/>
            <person name="Labutti K."/>
            <person name="Salamov A."/>
            <person name="Andreopoulos B."/>
            <person name="Baker S."/>
            <person name="Barry K."/>
            <person name="Bills G."/>
            <person name="Bluhm B."/>
            <person name="Cannon C."/>
            <person name="Castanera R."/>
            <person name="Culley D."/>
            <person name="Daum C."/>
            <person name="Ezra D."/>
            <person name="Gonzalez J."/>
            <person name="Henrissat B."/>
            <person name="Kuo A."/>
            <person name="Liang C."/>
            <person name="Lipzen A."/>
            <person name="Lutzoni F."/>
            <person name="Magnuson J."/>
            <person name="Mondo S."/>
            <person name="Nolan M."/>
            <person name="Ohm R."/>
            <person name="Pangilinan J."/>
            <person name="Park H.-J."/>
            <person name="Ramirez L."/>
            <person name="Alfaro M."/>
            <person name="Sun H."/>
            <person name="Tritt A."/>
            <person name="Yoshinaga Y."/>
            <person name="Zwiers L.-H."/>
            <person name="Turgeon B."/>
            <person name="Goodwin S."/>
            <person name="Spatafora J."/>
            <person name="Crous P."/>
            <person name="Grigoriev I."/>
        </authorList>
    </citation>
    <scope>NUCLEOTIDE SEQUENCE</scope>
    <source>
        <strain evidence="2">ATCC 16933</strain>
    </source>
</reference>
<evidence type="ECO:0000313" key="2">
    <source>
        <dbReference type="EMBL" id="KAF2460371.1"/>
    </source>
</evidence>
<name>A0A6A6P8Q1_9PEZI</name>
<dbReference type="EMBL" id="MU001673">
    <property type="protein sequence ID" value="KAF2460371.1"/>
    <property type="molecule type" value="Genomic_DNA"/>
</dbReference>
<gene>
    <name evidence="2" type="ORF">BDY21DRAFT_163476</name>
</gene>
<proteinExistence type="predicted"/>
<accession>A0A6A6P8Q1</accession>
<protein>
    <submittedName>
        <fullName evidence="2">Uncharacterized protein</fullName>
    </submittedName>
</protein>
<evidence type="ECO:0000256" key="1">
    <source>
        <dbReference type="SAM" id="MobiDB-lite"/>
    </source>
</evidence>
<feature type="region of interest" description="Disordered" evidence="1">
    <location>
        <begin position="1"/>
        <end position="71"/>
    </location>
</feature>
<evidence type="ECO:0000313" key="3">
    <source>
        <dbReference type="Proteomes" id="UP000799766"/>
    </source>
</evidence>
<sequence length="158" mass="17184">MPFRAQGGSASRSSSMMPCPRRPPCLPNPRDFKGGETCGGDVRRRRRRLWSVKDRPTGTDAPSGSPAGRMGRWLLARRRSGRRAALHAHCKVDESDPVSPYAVRPLLRAASVCVCVCVCGEQKEKSTRALLCAARCGTLSRRVPALRAAVQRLPPAPP</sequence>
<dbReference type="Proteomes" id="UP000799766">
    <property type="component" value="Unassembled WGS sequence"/>
</dbReference>
<organism evidence="2 3">
    <name type="scientific">Lineolata rhizophorae</name>
    <dbReference type="NCBI Taxonomy" id="578093"/>
    <lineage>
        <taxon>Eukaryota</taxon>
        <taxon>Fungi</taxon>
        <taxon>Dikarya</taxon>
        <taxon>Ascomycota</taxon>
        <taxon>Pezizomycotina</taxon>
        <taxon>Dothideomycetes</taxon>
        <taxon>Dothideomycetes incertae sedis</taxon>
        <taxon>Lineolatales</taxon>
        <taxon>Lineolataceae</taxon>
        <taxon>Lineolata</taxon>
    </lineage>
</organism>